<dbReference type="EMBL" id="CADCWO010000126">
    <property type="protein sequence ID" value="CAA9576309.1"/>
    <property type="molecule type" value="Genomic_DNA"/>
</dbReference>
<protein>
    <submittedName>
        <fullName evidence="6">Phosphatidylcholine desaturase</fullName>
    </submittedName>
</protein>
<evidence type="ECO:0000313" key="6">
    <source>
        <dbReference type="EMBL" id="CAA9576309.1"/>
    </source>
</evidence>
<keyword evidence="4" id="KW-1133">Transmembrane helix</keyword>
<evidence type="ECO:0000256" key="2">
    <source>
        <dbReference type="ARBA" id="ARBA00008749"/>
    </source>
</evidence>
<gene>
    <name evidence="6" type="ORF">AVDCRST_MAG81-2397</name>
</gene>
<dbReference type="InterPro" id="IPR005804">
    <property type="entry name" value="FA_desaturase_dom"/>
</dbReference>
<keyword evidence="4" id="KW-0472">Membrane</keyword>
<feature type="transmembrane region" description="Helical" evidence="4">
    <location>
        <begin position="64"/>
        <end position="85"/>
    </location>
</feature>
<dbReference type="GO" id="GO:0006629">
    <property type="term" value="P:lipid metabolic process"/>
    <property type="evidence" value="ECO:0007669"/>
    <property type="project" value="InterPro"/>
</dbReference>
<dbReference type="Pfam" id="PF00487">
    <property type="entry name" value="FA_desaturase"/>
    <property type="match status" value="1"/>
</dbReference>
<dbReference type="PANTHER" id="PTHR32100">
    <property type="entry name" value="OMEGA-6 FATTY ACID DESATURASE, CHLOROPLASTIC"/>
    <property type="match status" value="1"/>
</dbReference>
<keyword evidence="3" id="KW-0408">Iron</keyword>
<feature type="domain" description="Fatty acid desaturase" evidence="5">
    <location>
        <begin position="62"/>
        <end position="315"/>
    </location>
</feature>
<dbReference type="AlphaFoldDB" id="A0A6J4VHW4"/>
<accession>A0A6J4VHW4</accession>
<evidence type="ECO:0000259" key="5">
    <source>
        <dbReference type="Pfam" id="PF00487"/>
    </source>
</evidence>
<evidence type="ECO:0000256" key="3">
    <source>
        <dbReference type="ARBA" id="ARBA00023004"/>
    </source>
</evidence>
<keyword evidence="4" id="KW-0812">Transmembrane</keyword>
<feature type="transmembrane region" description="Helical" evidence="4">
    <location>
        <begin position="192"/>
        <end position="215"/>
    </location>
</feature>
<dbReference type="CDD" id="cd03507">
    <property type="entry name" value="Delta12-FADS-like"/>
    <property type="match status" value="1"/>
</dbReference>
<sequence>MSVMLTPQTTSPLKVGSNIQLKDILKTLPRECFQKNRYKAWASVTFSVVMVSLSYGAIALAPWFLLPFAWFFAGTALTGFFVLAHDCGHRSFAQRRWVNDLVGHLLMLPLLYPFHSWRLLHNQHHTHTNKLELDNAWEPYEPEFYASLPKLVQRGYQVFRGPLWWLASVIHWAGLHFDLSQFQPKDRQKVKLSIAAVAIFAAIAFPLLIATTGIWGLVKFWLLPWLAYHFWLSTFTLVHHTAPDIPFHKANEWNAVQAQLSGTVHCDYPRWIESLCHDINVHIPHHISTAIPSYNLRIAYASLQQNWSPYLYECRFSWPLLQKITRQCNLHNPADNCYQTFREFHTGR</sequence>
<comment type="similarity">
    <text evidence="2">Belongs to the fatty acid desaturase type 2 family.</text>
</comment>
<evidence type="ECO:0000256" key="4">
    <source>
        <dbReference type="SAM" id="Phobius"/>
    </source>
</evidence>
<evidence type="ECO:0000256" key="1">
    <source>
        <dbReference type="ARBA" id="ARBA00001954"/>
    </source>
</evidence>
<proteinExistence type="inferred from homology"/>
<dbReference type="GO" id="GO:0016491">
    <property type="term" value="F:oxidoreductase activity"/>
    <property type="evidence" value="ECO:0007669"/>
    <property type="project" value="InterPro"/>
</dbReference>
<reference evidence="6" key="1">
    <citation type="submission" date="2020-02" db="EMBL/GenBank/DDBJ databases">
        <authorList>
            <person name="Meier V. D."/>
        </authorList>
    </citation>
    <scope>NUCLEOTIDE SEQUENCE</scope>
    <source>
        <strain evidence="6">AVDCRST_MAG81</strain>
    </source>
</reference>
<feature type="transmembrane region" description="Helical" evidence="4">
    <location>
        <begin position="40"/>
        <end position="58"/>
    </location>
</feature>
<dbReference type="InterPro" id="IPR012171">
    <property type="entry name" value="Fatty_acid_desaturase"/>
</dbReference>
<name>A0A6J4VHW4_9CYAN</name>
<organism evidence="6">
    <name type="scientific">uncultured Synechococcales cyanobacterium</name>
    <dbReference type="NCBI Taxonomy" id="1936017"/>
    <lineage>
        <taxon>Bacteria</taxon>
        <taxon>Bacillati</taxon>
        <taxon>Cyanobacteriota</taxon>
        <taxon>Cyanophyceae</taxon>
        <taxon>Synechococcales</taxon>
        <taxon>environmental samples</taxon>
    </lineage>
</organism>
<comment type="cofactor">
    <cofactor evidence="1">
        <name>Fe(2+)</name>
        <dbReference type="ChEBI" id="CHEBI:29033"/>
    </cofactor>
</comment>